<evidence type="ECO:0000256" key="1">
    <source>
        <dbReference type="SAM" id="Phobius"/>
    </source>
</evidence>
<accession>A0A2A2D819</accession>
<keyword evidence="1" id="KW-0472">Membrane</keyword>
<keyword evidence="1" id="KW-0812">Transmembrane</keyword>
<comment type="caution">
    <text evidence="2">The sequence shown here is derived from an EMBL/GenBank/DDBJ whole genome shotgun (WGS) entry which is preliminary data.</text>
</comment>
<name>A0A2A2D819_9ACTN</name>
<protein>
    <submittedName>
        <fullName evidence="2">Uncharacterized protein</fullName>
    </submittedName>
</protein>
<keyword evidence="3" id="KW-1185">Reference proteome</keyword>
<reference evidence="2 3" key="1">
    <citation type="submission" date="2017-08" db="EMBL/GenBank/DDBJ databases">
        <title>Genome sequence of Streptomyces albireticuli NRRL B-1670.</title>
        <authorList>
            <person name="Graham D.E."/>
            <person name="Mahan K.M."/>
            <person name="Klingeman D.M."/>
            <person name="Hettich R.L."/>
            <person name="Parry R.J."/>
            <person name="Spain J.C."/>
        </authorList>
    </citation>
    <scope>NUCLEOTIDE SEQUENCE [LARGE SCALE GENOMIC DNA]</scope>
    <source>
        <strain evidence="2 3">NRRL B-1670</strain>
    </source>
</reference>
<evidence type="ECO:0000313" key="2">
    <source>
        <dbReference type="EMBL" id="PAU47597.1"/>
    </source>
</evidence>
<dbReference type="EMBL" id="NSJV01000352">
    <property type="protein sequence ID" value="PAU47597.1"/>
    <property type="molecule type" value="Genomic_DNA"/>
</dbReference>
<dbReference type="AlphaFoldDB" id="A0A2A2D819"/>
<sequence>MLKEVTEGSEPGNTSAPIARKGRRIALIVSIALMVLLTGTGAYLWLGGYSHWQDKKSLARACQGILPRDELESLMSNDLRGTDERMFEVGSGWLDGCTVEAREGRDGTTQFGIGWSDQVSMPLSALGRIEFAGENGAATPIGHGWTGSMTRSGSAGNASVLLECKGLNKNLLVTARSYRGKFSENSSISQGFGSLAKVATRTAQKAAAKWDCDAPLGRSVDSVTPPAKMARDLPSLAQASGSCRSMTSLTAALSQRKVRKSLDTPEGNSLVEDCYLLDADGNAVYRLSAYYGPYARDLLSTRAWPNPGPAGIEQKSGYAWASSQCRNFFGTARFTSGIVENSDKAAAPADPGLQRELLAAFVKDSAERHGCSGTELP</sequence>
<organism evidence="2 3">
    <name type="scientific">Streptomyces albireticuli</name>
    <dbReference type="NCBI Taxonomy" id="1940"/>
    <lineage>
        <taxon>Bacteria</taxon>
        <taxon>Bacillati</taxon>
        <taxon>Actinomycetota</taxon>
        <taxon>Actinomycetes</taxon>
        <taxon>Kitasatosporales</taxon>
        <taxon>Streptomycetaceae</taxon>
        <taxon>Streptomyces</taxon>
    </lineage>
</organism>
<evidence type="ECO:0000313" key="3">
    <source>
        <dbReference type="Proteomes" id="UP000218944"/>
    </source>
</evidence>
<dbReference type="RefSeq" id="WP_095581956.1">
    <property type="nucleotide sequence ID" value="NZ_JAJQQQ010000027.1"/>
</dbReference>
<dbReference type="Proteomes" id="UP000218944">
    <property type="component" value="Unassembled WGS sequence"/>
</dbReference>
<proteinExistence type="predicted"/>
<feature type="transmembrane region" description="Helical" evidence="1">
    <location>
        <begin position="25"/>
        <end position="46"/>
    </location>
</feature>
<gene>
    <name evidence="2" type="ORF">CK936_17800</name>
</gene>
<keyword evidence="1" id="KW-1133">Transmembrane helix</keyword>